<dbReference type="Gene3D" id="1.25.40.10">
    <property type="entry name" value="Tetratricopeptide repeat domain"/>
    <property type="match status" value="2"/>
</dbReference>
<dbReference type="SUPFAM" id="SSF81901">
    <property type="entry name" value="HCP-like"/>
    <property type="match status" value="3"/>
</dbReference>
<dbReference type="Gene3D" id="1.10.510.10">
    <property type="entry name" value="Transferase(Phosphotransferase) domain 1"/>
    <property type="match status" value="1"/>
</dbReference>
<dbReference type="InterPro" id="IPR011990">
    <property type="entry name" value="TPR-like_helical_dom_sf"/>
</dbReference>
<reference evidence="4 5" key="1">
    <citation type="submission" date="2019-08" db="EMBL/GenBank/DDBJ databases">
        <title>Complete genome sequence of Candidatus Uab amorphum.</title>
        <authorList>
            <person name="Shiratori T."/>
            <person name="Suzuki S."/>
            <person name="Kakizawa Y."/>
            <person name="Ishida K."/>
        </authorList>
    </citation>
    <scope>NUCLEOTIDE SEQUENCE [LARGE SCALE GENOMIC DNA]</scope>
    <source>
        <strain evidence="4 5">SRT547</strain>
    </source>
</reference>
<dbReference type="GO" id="GO:0005524">
    <property type="term" value="F:ATP binding"/>
    <property type="evidence" value="ECO:0007669"/>
    <property type="project" value="InterPro"/>
</dbReference>
<dbReference type="SMART" id="SM00220">
    <property type="entry name" value="S_TKc"/>
    <property type="match status" value="1"/>
</dbReference>
<dbReference type="PROSITE" id="PS50011">
    <property type="entry name" value="PROTEIN_KINASE_DOM"/>
    <property type="match status" value="1"/>
</dbReference>
<name>A0A5S9IMA4_UABAM</name>
<keyword evidence="2" id="KW-1133">Transmembrane helix</keyword>
<evidence type="ECO:0000313" key="5">
    <source>
        <dbReference type="Proteomes" id="UP000326354"/>
    </source>
</evidence>
<keyword evidence="1" id="KW-0802">TPR repeat</keyword>
<evidence type="ECO:0000259" key="3">
    <source>
        <dbReference type="PROSITE" id="PS50011"/>
    </source>
</evidence>
<accession>A0A5S9IMA4</accession>
<organism evidence="4 5">
    <name type="scientific">Uabimicrobium amorphum</name>
    <dbReference type="NCBI Taxonomy" id="2596890"/>
    <lineage>
        <taxon>Bacteria</taxon>
        <taxon>Pseudomonadati</taxon>
        <taxon>Planctomycetota</taxon>
        <taxon>Candidatus Uabimicrobiia</taxon>
        <taxon>Candidatus Uabimicrobiales</taxon>
        <taxon>Candidatus Uabimicrobiaceae</taxon>
        <taxon>Candidatus Uabimicrobium</taxon>
    </lineage>
</organism>
<dbReference type="Pfam" id="PF08238">
    <property type="entry name" value="Sel1"/>
    <property type="match status" value="8"/>
</dbReference>
<dbReference type="PROSITE" id="PS50005">
    <property type="entry name" value="TPR"/>
    <property type="match status" value="1"/>
</dbReference>
<evidence type="ECO:0000256" key="1">
    <source>
        <dbReference type="PROSITE-ProRule" id="PRU00339"/>
    </source>
</evidence>
<feature type="domain" description="Protein kinase" evidence="3">
    <location>
        <begin position="4"/>
        <end position="250"/>
    </location>
</feature>
<dbReference type="KEGG" id="uam:UABAM_02493"/>
<sequence>MEKYKILQQITDNTSGKLFLAENRTNNQKVFLKTVALPRENTAYWVEQHKKNGYLLSQVQHPNVIRSCDFFINNHHAITALEYMQGIPFAQFIPSVTRYSFCEQVEMAMQIVSAITTVNEYGVVHQNISPDSFIVRQNDRRIKLIDAGIVAYQIPKGYLSPERLQRKAAPNSDVYSLGALLYVFFGYALYPQENFLGKMYHTNHLPPLAPTSHQENFQRLSQLLQHTLEANPAQRLQNALQLKNELKEIYKAASSNTAKISKTIKKRLSAPIEPRKDDEEEFVKAKVARAKKKSRRKLMGILLVLLVSVVLISMQLYSSQQKHEQNKKAFSYFQEARQLFQQERYSDARKQNQKALAIVEKPLFLIQKALIVFECRKNNEDVSLANELARKARPTLEKLNSAFAIHSLGMMYTHGIGVLEDRNRALNYYNLAMKRQYIPSFLEAGTILEKQKKYLEAAKVYQRAIKLKSPEAFERLALLHLHKRLTTNNIVNAEVWLKKGASLGSGRAMNGLAYFYFNTYSGAQDINESMSWLRKAVKYGDLTAYYNLGKFHLQGVFVEQDTQKGLKYLEYAAENGHANATFELGEAYFIGKKVEKDHRRALVYFRQAAFKNSVEAVGRLGDFYHYGYGGVAEDHSLAFEYYTKSAEKNNMLATHQLGLMYYYGRGVKKDLNKMIPYFTKAAQLGYAESMYTLGLMTEKGIVRAQATDNRTVAIYWYKQAAAKGDVRSKEALIRLQAK</sequence>
<dbReference type="InterPro" id="IPR011009">
    <property type="entry name" value="Kinase-like_dom_sf"/>
</dbReference>
<dbReference type="GO" id="GO:0004672">
    <property type="term" value="F:protein kinase activity"/>
    <property type="evidence" value="ECO:0007669"/>
    <property type="project" value="InterPro"/>
</dbReference>
<evidence type="ECO:0000313" key="4">
    <source>
        <dbReference type="EMBL" id="BBM84137.1"/>
    </source>
</evidence>
<gene>
    <name evidence="4" type="ORF">UABAM_02493</name>
</gene>
<dbReference type="InterPro" id="IPR019734">
    <property type="entry name" value="TPR_rpt"/>
</dbReference>
<evidence type="ECO:0000256" key="2">
    <source>
        <dbReference type="SAM" id="Phobius"/>
    </source>
</evidence>
<dbReference type="InterPro" id="IPR000719">
    <property type="entry name" value="Prot_kinase_dom"/>
</dbReference>
<dbReference type="Proteomes" id="UP000326354">
    <property type="component" value="Chromosome"/>
</dbReference>
<dbReference type="SUPFAM" id="SSF56112">
    <property type="entry name" value="Protein kinase-like (PK-like)"/>
    <property type="match status" value="1"/>
</dbReference>
<proteinExistence type="predicted"/>
<dbReference type="SMART" id="SM00028">
    <property type="entry name" value="TPR"/>
    <property type="match status" value="2"/>
</dbReference>
<dbReference type="AlphaFoldDB" id="A0A5S9IMA4"/>
<dbReference type="PANTHER" id="PTHR43628">
    <property type="entry name" value="ACTIVATOR OF C KINASE PROTEIN 1-RELATED"/>
    <property type="match status" value="1"/>
</dbReference>
<feature type="repeat" description="TPR" evidence="1">
    <location>
        <begin position="438"/>
        <end position="471"/>
    </location>
</feature>
<feature type="transmembrane region" description="Helical" evidence="2">
    <location>
        <begin position="298"/>
        <end position="317"/>
    </location>
</feature>
<protein>
    <recommendedName>
        <fullName evidence="3">Protein kinase domain-containing protein</fullName>
    </recommendedName>
</protein>
<dbReference type="SMART" id="SM00671">
    <property type="entry name" value="SEL1"/>
    <property type="match status" value="8"/>
</dbReference>
<keyword evidence="2" id="KW-0812">Transmembrane</keyword>
<dbReference type="RefSeq" id="WP_151968311.1">
    <property type="nucleotide sequence ID" value="NZ_AP019860.1"/>
</dbReference>
<dbReference type="OrthoDB" id="273483at2"/>
<dbReference type="PANTHER" id="PTHR43628:SF1">
    <property type="entry name" value="CHITIN SYNTHASE REGULATORY FACTOR 2-RELATED"/>
    <property type="match status" value="1"/>
</dbReference>
<dbReference type="InterPro" id="IPR006597">
    <property type="entry name" value="Sel1-like"/>
</dbReference>
<keyword evidence="5" id="KW-1185">Reference proteome</keyword>
<dbReference type="InterPro" id="IPR052945">
    <property type="entry name" value="Mitotic_Regulator"/>
</dbReference>
<dbReference type="EMBL" id="AP019860">
    <property type="protein sequence ID" value="BBM84137.1"/>
    <property type="molecule type" value="Genomic_DNA"/>
</dbReference>
<dbReference type="Pfam" id="PF00069">
    <property type="entry name" value="Pkinase"/>
    <property type="match status" value="1"/>
</dbReference>
<keyword evidence="2" id="KW-0472">Membrane</keyword>